<protein>
    <recommendedName>
        <fullName evidence="3">DZANK-type domain-containing protein</fullName>
    </recommendedName>
</protein>
<dbReference type="RefSeq" id="WP_053549389.1">
    <property type="nucleotide sequence ID" value="NZ_CP010802.1"/>
</dbReference>
<organism evidence="1 2">
    <name type="scientific">Desulfuromonas soudanensis</name>
    <dbReference type="NCBI Taxonomy" id="1603606"/>
    <lineage>
        <taxon>Bacteria</taxon>
        <taxon>Pseudomonadati</taxon>
        <taxon>Thermodesulfobacteriota</taxon>
        <taxon>Desulfuromonadia</taxon>
        <taxon>Desulfuromonadales</taxon>
        <taxon>Desulfuromonadaceae</taxon>
        <taxon>Desulfuromonas</taxon>
    </lineage>
</organism>
<accession>A0A0M3QEV8</accession>
<evidence type="ECO:0000313" key="1">
    <source>
        <dbReference type="EMBL" id="ALC15159.1"/>
    </source>
</evidence>
<reference evidence="1 2" key="1">
    <citation type="submission" date="2015-07" db="EMBL/GenBank/DDBJ databases">
        <title>Isolation and Genomic Characterization of a Novel Halophilic Metal-Reducing Deltaproteobacterium from the Deep Subsurface.</title>
        <authorList>
            <person name="Badalamenti J.P."/>
            <person name="Summers Z.M."/>
            <person name="Gralnick J.A."/>
            <person name="Bond D.R."/>
        </authorList>
    </citation>
    <scope>NUCLEOTIDE SEQUENCE [LARGE SCALE GENOMIC DNA]</scope>
    <source>
        <strain evidence="1 2">WTL</strain>
    </source>
</reference>
<dbReference type="Proteomes" id="UP000057158">
    <property type="component" value="Chromosome"/>
</dbReference>
<keyword evidence="2" id="KW-1185">Reference proteome</keyword>
<dbReference type="EMBL" id="CP010802">
    <property type="protein sequence ID" value="ALC15159.1"/>
    <property type="molecule type" value="Genomic_DNA"/>
</dbReference>
<proteinExistence type="predicted"/>
<name>A0A0M3QEV8_9BACT</name>
<dbReference type="PATRIC" id="fig|1603606.3.peg.396"/>
<dbReference type="OrthoDB" id="5402067at2"/>
<gene>
    <name evidence="1" type="ORF">DSOUD_0364</name>
</gene>
<sequence>MDKCPICKEIARGKYWCSACKTVFVCPAPTCGAEISKRDAAECPRCGLLFADYIAHRKMYRQCPKCKKRQGLSEPQCKHCRYWFNCPTCGHRVPSTSMLTCPRCATSLH</sequence>
<dbReference type="STRING" id="1603606.DSOUD_0364"/>
<dbReference type="AlphaFoldDB" id="A0A0M3QEV8"/>
<evidence type="ECO:0008006" key="3">
    <source>
        <dbReference type="Google" id="ProtNLM"/>
    </source>
</evidence>
<evidence type="ECO:0000313" key="2">
    <source>
        <dbReference type="Proteomes" id="UP000057158"/>
    </source>
</evidence>
<dbReference type="KEGG" id="des:DSOUD_0364"/>